<keyword evidence="2" id="KW-0472">Membrane</keyword>
<evidence type="ECO:0000313" key="4">
    <source>
        <dbReference type="Proteomes" id="UP000034081"/>
    </source>
</evidence>
<keyword evidence="2" id="KW-0812">Transmembrane</keyword>
<evidence type="ECO:0000256" key="2">
    <source>
        <dbReference type="SAM" id="Phobius"/>
    </source>
</evidence>
<comment type="caution">
    <text evidence="3">The sequence shown here is derived from an EMBL/GenBank/DDBJ whole genome shotgun (WGS) entry which is preliminary data.</text>
</comment>
<dbReference type="STRING" id="1618570.UT08_C0017G0003"/>
<feature type="transmembrane region" description="Helical" evidence="2">
    <location>
        <begin position="20"/>
        <end position="39"/>
    </location>
</feature>
<reference evidence="3 4" key="1">
    <citation type="journal article" date="2015" name="Nature">
        <title>rRNA introns, odd ribosomes, and small enigmatic genomes across a large radiation of phyla.</title>
        <authorList>
            <person name="Brown C.T."/>
            <person name="Hug L.A."/>
            <person name="Thomas B.C."/>
            <person name="Sharon I."/>
            <person name="Castelle C.J."/>
            <person name="Singh A."/>
            <person name="Wilkins M.J."/>
            <person name="Williams K.H."/>
            <person name="Banfield J.F."/>
        </authorList>
    </citation>
    <scope>NUCLEOTIDE SEQUENCE [LARGE SCALE GENOMIC DNA]</scope>
</reference>
<feature type="compositionally biased region" description="Pro residues" evidence="1">
    <location>
        <begin position="386"/>
        <end position="401"/>
    </location>
</feature>
<evidence type="ECO:0000256" key="1">
    <source>
        <dbReference type="SAM" id="MobiDB-lite"/>
    </source>
</evidence>
<feature type="region of interest" description="Disordered" evidence="1">
    <location>
        <begin position="189"/>
        <end position="240"/>
    </location>
</feature>
<keyword evidence="2" id="KW-1133">Transmembrane helix</keyword>
<feature type="compositionally biased region" description="Low complexity" evidence="1">
    <location>
        <begin position="207"/>
        <end position="240"/>
    </location>
</feature>
<dbReference type="PATRIC" id="fig|1618570.3.peg.1221"/>
<protein>
    <submittedName>
        <fullName evidence="3">Uncharacterized protein</fullName>
    </submittedName>
</protein>
<gene>
    <name evidence="3" type="ORF">UT08_C0017G0003</name>
</gene>
<name>A0A0G0NF27_9BACT</name>
<dbReference type="AlphaFoldDB" id="A0A0G0NF27"/>
<accession>A0A0G0NF27</accession>
<sequence>MSQQADRPTYIREGPHPLAVMLAIIAALGIGSGLVWYTFSGDISVQIPTSGEDLVNSVKEITVSQNEPPPITGQACRDDMPQLRFQQDGVIDIDSLPDLGEEEILVCTEKRALENFLNLSGEYQEGGEIKTTDGHDWLARYYTQLSGDSSRFDEFYNVFDMANVEPAKNDKGEVLEGLIWIRIPGKGVTESKQVTGNESEPPASNIPAALPPAEVNPPANNEGQQEQPTVEEPQQEQPIQEQQNNTFNGFACDSLYTSQPYVTWDQLAGRSGEIAEAVWSLTSKLMVFEQGGYLQAYAPPDNGVSKVCVTIAGAGPMNVDSKGTLWLMSPSSPGVMELGNTAGEDSGREAIKGVTIYPVEHAKQPTSRPLKVYPTDTPEPEKPGQPKSPPPEPTKTRPPQPACYVIGWNELLANTGETYQLMVNRGDTYLQNNGWVTDSAVGEQMEWRATTGTQSCYFITGLPESVPTKQDWTDFPREGIWNPAKHGAVVCINGPCLAPNSFEGRVGNTNIYVFPAD</sequence>
<feature type="region of interest" description="Disordered" evidence="1">
    <location>
        <begin position="364"/>
        <end position="401"/>
    </location>
</feature>
<proteinExistence type="predicted"/>
<dbReference type="Proteomes" id="UP000034081">
    <property type="component" value="Unassembled WGS sequence"/>
</dbReference>
<dbReference type="EMBL" id="LBVL01000017">
    <property type="protein sequence ID" value="KKQ84514.1"/>
    <property type="molecule type" value="Genomic_DNA"/>
</dbReference>
<evidence type="ECO:0000313" key="3">
    <source>
        <dbReference type="EMBL" id="KKQ84514.1"/>
    </source>
</evidence>
<organism evidence="3 4">
    <name type="scientific">Candidatus Woesebacteria bacterium GW2011_GWB1_38_8</name>
    <dbReference type="NCBI Taxonomy" id="1618570"/>
    <lineage>
        <taxon>Bacteria</taxon>
        <taxon>Candidatus Woeseibacteriota</taxon>
    </lineage>
</organism>